<evidence type="ECO:0000256" key="2">
    <source>
        <dbReference type="SAM" id="Phobius"/>
    </source>
</evidence>
<feature type="compositionally biased region" description="Basic and acidic residues" evidence="1">
    <location>
        <begin position="54"/>
        <end position="63"/>
    </location>
</feature>
<organism evidence="3 4">
    <name type="scientific">Trachymyrmex cornetzi</name>
    <dbReference type="NCBI Taxonomy" id="471704"/>
    <lineage>
        <taxon>Eukaryota</taxon>
        <taxon>Metazoa</taxon>
        <taxon>Ecdysozoa</taxon>
        <taxon>Arthropoda</taxon>
        <taxon>Hexapoda</taxon>
        <taxon>Insecta</taxon>
        <taxon>Pterygota</taxon>
        <taxon>Neoptera</taxon>
        <taxon>Endopterygota</taxon>
        <taxon>Hymenoptera</taxon>
        <taxon>Apocrita</taxon>
        <taxon>Aculeata</taxon>
        <taxon>Formicoidea</taxon>
        <taxon>Formicidae</taxon>
        <taxon>Myrmicinae</taxon>
        <taxon>Trachymyrmex</taxon>
    </lineage>
</organism>
<sequence length="154" mass="17296">VHLSRTDDARPTREENYGPCCVALVGLARAIIAICGNGSAVILVGALRRKEERKEGVRVDPLKNQHYAPRHADAHGARSGKSRRKPVRCIWRWRWCKKREKERESTLSLYRVRATMANTRSGMGTTGGRKCVSAAGGHRARDARFGHQIDIRIQ</sequence>
<feature type="region of interest" description="Disordered" evidence="1">
    <location>
        <begin position="54"/>
        <end position="81"/>
    </location>
</feature>
<protein>
    <submittedName>
        <fullName evidence="3">Uncharacterized protein</fullName>
    </submittedName>
</protein>
<feature type="non-terminal residue" evidence="3">
    <location>
        <position position="1"/>
    </location>
</feature>
<dbReference type="EMBL" id="KQ980658">
    <property type="protein sequence ID" value="KYN14738.1"/>
    <property type="molecule type" value="Genomic_DNA"/>
</dbReference>
<reference evidence="3 4" key="1">
    <citation type="submission" date="2015-09" db="EMBL/GenBank/DDBJ databases">
        <title>Trachymyrmex cornetzi WGS genome.</title>
        <authorList>
            <person name="Nygaard S."/>
            <person name="Hu H."/>
            <person name="Boomsma J."/>
            <person name="Zhang G."/>
        </authorList>
    </citation>
    <scope>NUCLEOTIDE SEQUENCE [LARGE SCALE GENOMIC DNA]</scope>
    <source>
        <strain evidence="3">Tcor2-1</strain>
        <tissue evidence="3">Whole body</tissue>
    </source>
</reference>
<proteinExistence type="predicted"/>
<keyword evidence="2" id="KW-0472">Membrane</keyword>
<feature type="transmembrane region" description="Helical" evidence="2">
    <location>
        <begin position="22"/>
        <end position="47"/>
    </location>
</feature>
<keyword evidence="2" id="KW-1133">Transmembrane helix</keyword>
<evidence type="ECO:0000256" key="1">
    <source>
        <dbReference type="SAM" id="MobiDB-lite"/>
    </source>
</evidence>
<evidence type="ECO:0000313" key="4">
    <source>
        <dbReference type="Proteomes" id="UP000078492"/>
    </source>
</evidence>
<keyword evidence="2" id="KW-0812">Transmembrane</keyword>
<gene>
    <name evidence="3" type="ORF">ALC57_13014</name>
</gene>
<name>A0A151IZY1_9HYME</name>
<accession>A0A151IZY1</accession>
<keyword evidence="4" id="KW-1185">Reference proteome</keyword>
<dbReference type="AlphaFoldDB" id="A0A151IZY1"/>
<dbReference type="Proteomes" id="UP000078492">
    <property type="component" value="Unassembled WGS sequence"/>
</dbReference>
<evidence type="ECO:0000313" key="3">
    <source>
        <dbReference type="EMBL" id="KYN14738.1"/>
    </source>
</evidence>